<dbReference type="GO" id="GO:0042276">
    <property type="term" value="P:error-prone translesion synthesis"/>
    <property type="evidence" value="ECO:0007669"/>
    <property type="project" value="TreeGrafter"/>
</dbReference>
<dbReference type="PANTHER" id="PTHR45990:SF1">
    <property type="entry name" value="DNA REPAIR PROTEIN REV1"/>
    <property type="match status" value="1"/>
</dbReference>
<comment type="caution">
    <text evidence="4">The sequence shown here is derived from an EMBL/GenBank/DDBJ whole genome shotgun (WGS) entry which is preliminary data.</text>
</comment>
<name>A0A8J4T6W6_9TREM</name>
<dbReference type="Gene3D" id="3.30.70.270">
    <property type="match status" value="1"/>
</dbReference>
<dbReference type="InterPro" id="IPR043128">
    <property type="entry name" value="Rev_trsase/Diguanyl_cyclase"/>
</dbReference>
<evidence type="ECO:0000313" key="4">
    <source>
        <dbReference type="EMBL" id="KAF5398506.1"/>
    </source>
</evidence>
<evidence type="ECO:0000313" key="5">
    <source>
        <dbReference type="Proteomes" id="UP000748531"/>
    </source>
</evidence>
<evidence type="ECO:0008006" key="6">
    <source>
        <dbReference type="Google" id="ProtNLM"/>
    </source>
</evidence>
<dbReference type="PANTHER" id="PTHR45990">
    <property type="entry name" value="DNA REPAIR PROTEIN REV1"/>
    <property type="match status" value="1"/>
</dbReference>
<gene>
    <name evidence="4" type="ORF">PHET_07598</name>
</gene>
<dbReference type="GO" id="GO:0006281">
    <property type="term" value="P:DNA repair"/>
    <property type="evidence" value="ECO:0007669"/>
    <property type="project" value="InterPro"/>
</dbReference>
<evidence type="ECO:0000259" key="2">
    <source>
        <dbReference type="PROSITE" id="PS50172"/>
    </source>
</evidence>
<feature type="region of interest" description="Disordered" evidence="1">
    <location>
        <begin position="152"/>
        <end position="179"/>
    </location>
</feature>
<feature type="domain" description="BRCT" evidence="2">
    <location>
        <begin position="39"/>
        <end position="126"/>
    </location>
</feature>
<dbReference type="FunFam" id="3.40.50.10190:FF:000011">
    <property type="entry name" value="DNA repair protein REV1"/>
    <property type="match status" value="1"/>
</dbReference>
<dbReference type="InterPro" id="IPR001357">
    <property type="entry name" value="BRCT_dom"/>
</dbReference>
<sequence length="417" mass="46230">MCAIRYSHCSRDNGWSEQGGYVRAKQTKLEKQFGDSTRLKSVIFRNVSIYVNGYTTPSASELRELVVSHGGRYRTYYTRSTVTHIIASRLPTSKINRLTDQKLVAADWITESIKAKRLLPWQQFQLYPGHLGGSGQQQLCISRISSTSQNFEQQSAGQDHCAMSNNEHPNESSGHDEVEAGQVEVRPAVRARRVKQVRLDNCLSPVKPPTSSSARPKSSVSLSLKQLLRGFNSCNNSSVPCSSLSETGNTTLPNDTHHPVSSAGIQLATFYARSRLHHLSSWANELHDLVRQLRDDPKAHSLLNSGVRWKQFVLASSNPSPSFIFASVPSSRSTCSSRSKQSLRKPQILFHIDMDCFFVSVSLRSRPELRDKPVAITHANGPNRRHGTNSMSEVASCSYAARKVSNGSAFSHCSADN</sequence>
<dbReference type="Gene3D" id="3.40.1170.60">
    <property type="match status" value="1"/>
</dbReference>
<dbReference type="SUPFAM" id="SSF52113">
    <property type="entry name" value="BRCT domain"/>
    <property type="match status" value="1"/>
</dbReference>
<dbReference type="InterPro" id="IPR036420">
    <property type="entry name" value="BRCT_dom_sf"/>
</dbReference>
<reference evidence="4" key="1">
    <citation type="submission" date="2019-05" db="EMBL/GenBank/DDBJ databases">
        <title>Annotation for the trematode Paragonimus heterotremus.</title>
        <authorList>
            <person name="Choi Y.-J."/>
        </authorList>
    </citation>
    <scope>NUCLEOTIDE SEQUENCE</scope>
    <source>
        <strain evidence="4">LC</strain>
    </source>
</reference>
<dbReference type="PROSITE" id="PS50173">
    <property type="entry name" value="UMUC"/>
    <property type="match status" value="1"/>
</dbReference>
<dbReference type="CDD" id="cd17719">
    <property type="entry name" value="BRCT_Rev1"/>
    <property type="match status" value="1"/>
</dbReference>
<organism evidence="4 5">
    <name type="scientific">Paragonimus heterotremus</name>
    <dbReference type="NCBI Taxonomy" id="100268"/>
    <lineage>
        <taxon>Eukaryota</taxon>
        <taxon>Metazoa</taxon>
        <taxon>Spiralia</taxon>
        <taxon>Lophotrochozoa</taxon>
        <taxon>Platyhelminthes</taxon>
        <taxon>Trematoda</taxon>
        <taxon>Digenea</taxon>
        <taxon>Plagiorchiida</taxon>
        <taxon>Troglotremata</taxon>
        <taxon>Troglotrematidae</taxon>
        <taxon>Paragonimus</taxon>
    </lineage>
</organism>
<feature type="domain" description="UmuC" evidence="3">
    <location>
        <begin position="349"/>
        <end position="403"/>
    </location>
</feature>
<feature type="compositionally biased region" description="Basic and acidic residues" evidence="1">
    <location>
        <begin position="168"/>
        <end position="178"/>
    </location>
</feature>
<protein>
    <recommendedName>
        <fullName evidence="6">DNA repair protein REV1</fullName>
    </recommendedName>
</protein>
<dbReference type="InterPro" id="IPR001126">
    <property type="entry name" value="UmuC"/>
</dbReference>
<keyword evidence="5" id="KW-1185">Reference proteome</keyword>
<evidence type="ECO:0000256" key="1">
    <source>
        <dbReference type="SAM" id="MobiDB-lite"/>
    </source>
</evidence>
<dbReference type="GO" id="GO:0003887">
    <property type="term" value="F:DNA-directed DNA polymerase activity"/>
    <property type="evidence" value="ECO:0007669"/>
    <property type="project" value="TreeGrafter"/>
</dbReference>
<dbReference type="Pfam" id="PF00817">
    <property type="entry name" value="IMS"/>
    <property type="match status" value="1"/>
</dbReference>
<feature type="compositionally biased region" description="Polar residues" evidence="1">
    <location>
        <begin position="152"/>
        <end position="167"/>
    </location>
</feature>
<dbReference type="OrthoDB" id="427711at2759"/>
<evidence type="ECO:0000259" key="3">
    <source>
        <dbReference type="PROSITE" id="PS50173"/>
    </source>
</evidence>
<dbReference type="GO" id="GO:0005634">
    <property type="term" value="C:nucleus"/>
    <property type="evidence" value="ECO:0007669"/>
    <property type="project" value="TreeGrafter"/>
</dbReference>
<dbReference type="Gene3D" id="3.40.50.10190">
    <property type="entry name" value="BRCT domain"/>
    <property type="match status" value="1"/>
</dbReference>
<dbReference type="Pfam" id="PF16589">
    <property type="entry name" value="BRCT_2"/>
    <property type="match status" value="1"/>
</dbReference>
<dbReference type="GO" id="GO:0070987">
    <property type="term" value="P:error-free translesion synthesis"/>
    <property type="evidence" value="ECO:0007669"/>
    <property type="project" value="TreeGrafter"/>
</dbReference>
<dbReference type="AlphaFoldDB" id="A0A8J4T6W6"/>
<dbReference type="SMART" id="SM00292">
    <property type="entry name" value="BRCT"/>
    <property type="match status" value="1"/>
</dbReference>
<dbReference type="EMBL" id="LUCH01004933">
    <property type="protein sequence ID" value="KAF5398506.1"/>
    <property type="molecule type" value="Genomic_DNA"/>
</dbReference>
<dbReference type="GO" id="GO:0017125">
    <property type="term" value="F:deoxycytidyl transferase activity"/>
    <property type="evidence" value="ECO:0007669"/>
    <property type="project" value="TreeGrafter"/>
</dbReference>
<proteinExistence type="predicted"/>
<dbReference type="PROSITE" id="PS50172">
    <property type="entry name" value="BRCT"/>
    <property type="match status" value="1"/>
</dbReference>
<dbReference type="InterPro" id="IPR043502">
    <property type="entry name" value="DNA/RNA_pol_sf"/>
</dbReference>
<accession>A0A8J4T6W6</accession>
<dbReference type="Proteomes" id="UP000748531">
    <property type="component" value="Unassembled WGS sequence"/>
</dbReference>
<dbReference type="Gene3D" id="6.10.250.1490">
    <property type="match status" value="1"/>
</dbReference>
<dbReference type="SUPFAM" id="SSF56672">
    <property type="entry name" value="DNA/RNA polymerases"/>
    <property type="match status" value="1"/>
</dbReference>